<feature type="transmembrane region" description="Helical" evidence="10">
    <location>
        <begin position="289"/>
        <end position="307"/>
    </location>
</feature>
<feature type="transmembrane region" description="Helical" evidence="10">
    <location>
        <begin position="217"/>
        <end position="242"/>
    </location>
</feature>
<dbReference type="EMBL" id="LDZF01000008">
    <property type="protein sequence ID" value="KMK14158.1"/>
    <property type="molecule type" value="Genomic_DNA"/>
</dbReference>
<dbReference type="RefSeq" id="WP_048278862.1">
    <property type="nucleotide sequence ID" value="NZ_CACVCI010000001.1"/>
</dbReference>
<evidence type="ECO:0000313" key="13">
    <source>
        <dbReference type="Proteomes" id="UP000036196"/>
    </source>
</evidence>
<dbReference type="Proteomes" id="UP000036196">
    <property type="component" value="Unassembled WGS sequence"/>
</dbReference>
<dbReference type="PANTHER" id="PTHR23513:SF9">
    <property type="entry name" value="ENTEROBACTIN EXPORTER ENTS"/>
    <property type="match status" value="1"/>
</dbReference>
<dbReference type="KEGG" id="pge:LG71_26570"/>
<keyword evidence="7 9" id="KW-0472">Membrane</keyword>
<keyword evidence="3 9" id="KW-1003">Cell membrane</keyword>
<dbReference type="GO" id="GO:0005886">
    <property type="term" value="C:plasma membrane"/>
    <property type="evidence" value="ECO:0007669"/>
    <property type="project" value="UniProtKB-SubCell"/>
</dbReference>
<evidence type="ECO:0000256" key="1">
    <source>
        <dbReference type="ARBA" id="ARBA00004651"/>
    </source>
</evidence>
<protein>
    <recommendedName>
        <fullName evidence="9">Enterobactin exporter EntS</fullName>
    </recommendedName>
</protein>
<evidence type="ECO:0000256" key="8">
    <source>
        <dbReference type="ARBA" id="ARBA00038075"/>
    </source>
</evidence>
<dbReference type="Pfam" id="PF07690">
    <property type="entry name" value="MFS_1"/>
    <property type="match status" value="1"/>
</dbReference>
<dbReference type="Gene3D" id="1.20.1250.20">
    <property type="entry name" value="MFS general substrate transporter like domains"/>
    <property type="match status" value="1"/>
</dbReference>
<dbReference type="InterPro" id="IPR011701">
    <property type="entry name" value="MFS"/>
</dbReference>
<comment type="similarity">
    <text evidence="8">Belongs to the major facilitator superfamily. Drug:H(+) antiporter-3 (DHA3) (TC 2.A.1.21) family.</text>
</comment>
<comment type="caution">
    <text evidence="12">The sequence shown here is derived from an EMBL/GenBank/DDBJ whole genome shotgun (WGS) entry which is preliminary data.</text>
</comment>
<feature type="transmembrane region" description="Helical" evidence="10">
    <location>
        <begin position="262"/>
        <end position="282"/>
    </location>
</feature>
<feature type="topological domain" description="Periplasmic" evidence="9">
    <location>
        <begin position="43"/>
        <end position="55"/>
    </location>
</feature>
<feature type="transmembrane region" description="Helical" evidence="10">
    <location>
        <begin position="52"/>
        <end position="72"/>
    </location>
</feature>
<evidence type="ECO:0000259" key="11">
    <source>
        <dbReference type="PROSITE" id="PS50850"/>
    </source>
</evidence>
<feature type="topological domain" description="Periplasmic" evidence="9">
    <location>
        <position position="178"/>
    </location>
</feature>
<feature type="transmembrane region" description="Helical" evidence="10">
    <location>
        <begin position="384"/>
        <end position="401"/>
    </location>
</feature>
<dbReference type="GO" id="GO:0042931">
    <property type="term" value="F:enterobactin transmembrane transporter activity"/>
    <property type="evidence" value="ECO:0007669"/>
    <property type="project" value="InterPro"/>
</dbReference>
<evidence type="ECO:0000313" key="12">
    <source>
        <dbReference type="EMBL" id="KMK14158.1"/>
    </source>
</evidence>
<feature type="topological domain" description="Cytoplasmic" evidence="9">
    <location>
        <begin position="400"/>
        <end position="427"/>
    </location>
</feature>
<feature type="topological domain" description="Periplasmic" evidence="9">
    <location>
        <begin position="308"/>
        <end position="313"/>
    </location>
</feature>
<feature type="topological domain" description="Cytoplasmic" evidence="9">
    <location>
        <begin position="200"/>
        <end position="218"/>
    </location>
</feature>
<feature type="topological domain" description="Cytoplasmic" evidence="9">
    <location>
        <begin position="77"/>
        <end position="83"/>
    </location>
</feature>
<proteinExistence type="inferred from homology"/>
<dbReference type="PROSITE" id="PS50850">
    <property type="entry name" value="MFS"/>
    <property type="match status" value="1"/>
</dbReference>
<feature type="topological domain" description="Periplasmic" evidence="9">
    <location>
        <position position="378"/>
    </location>
</feature>
<dbReference type="PATRIC" id="fig|61647.15.peg.5336"/>
<dbReference type="PANTHER" id="PTHR23513">
    <property type="entry name" value="INTEGRAL MEMBRANE EFFLUX PROTEIN-RELATED"/>
    <property type="match status" value="1"/>
</dbReference>
<evidence type="ECO:0000256" key="5">
    <source>
        <dbReference type="ARBA" id="ARBA00022692"/>
    </source>
</evidence>
<organism evidence="12 13">
    <name type="scientific">Pluralibacter gergoviae</name>
    <name type="common">Enterobacter gergoviae</name>
    <dbReference type="NCBI Taxonomy" id="61647"/>
    <lineage>
        <taxon>Bacteria</taxon>
        <taxon>Pseudomonadati</taxon>
        <taxon>Pseudomonadota</taxon>
        <taxon>Gammaproteobacteria</taxon>
        <taxon>Enterobacterales</taxon>
        <taxon>Enterobacteriaceae</taxon>
        <taxon>Pluralibacter</taxon>
    </lineage>
</organism>
<feature type="domain" description="Major facilitator superfamily (MFS) profile" evidence="11">
    <location>
        <begin position="18"/>
        <end position="403"/>
    </location>
</feature>
<dbReference type="AlphaFoldDB" id="A0A0J5L318"/>
<feature type="topological domain" description="Cytoplasmic" evidence="9">
    <location>
        <begin position="278"/>
        <end position="287"/>
    </location>
</feature>
<feature type="topological domain" description="Cytoplasmic" evidence="9">
    <location>
        <begin position="337"/>
        <end position="356"/>
    </location>
</feature>
<evidence type="ECO:0000256" key="4">
    <source>
        <dbReference type="ARBA" id="ARBA00022519"/>
    </source>
</evidence>
<evidence type="ECO:0000256" key="10">
    <source>
        <dbReference type="SAM" id="Phobius"/>
    </source>
</evidence>
<evidence type="ECO:0000256" key="2">
    <source>
        <dbReference type="ARBA" id="ARBA00022448"/>
    </source>
</evidence>
<reference evidence="12 13" key="1">
    <citation type="submission" date="2015-05" db="EMBL/GenBank/DDBJ databases">
        <title>Genome sequences of Pluralibacter gergoviae.</title>
        <authorList>
            <person name="Greninger A.L."/>
            <person name="Miller S."/>
        </authorList>
    </citation>
    <scope>NUCLEOTIDE SEQUENCE [LARGE SCALE GENOMIC DNA]</scope>
    <source>
        <strain evidence="12 13">JS81F13</strain>
    </source>
</reference>
<feature type="transmembrane region" description="Helical" evidence="10">
    <location>
        <begin position="111"/>
        <end position="135"/>
    </location>
</feature>
<accession>A0A0J5L318</accession>
<dbReference type="InterPro" id="IPR036259">
    <property type="entry name" value="MFS_trans_sf"/>
</dbReference>
<keyword evidence="4 9" id="KW-0997">Cell inner membrane</keyword>
<name>A0A0J5L318_PLUGE</name>
<feature type="topological domain" description="Periplasmic" evidence="9">
    <location>
        <begin position="105"/>
        <end position="109"/>
    </location>
</feature>
<dbReference type="NCBIfam" id="NF007792">
    <property type="entry name" value="PRK10489.1"/>
    <property type="match status" value="1"/>
</dbReference>
<dbReference type="InterPro" id="IPR020846">
    <property type="entry name" value="MFS_dom"/>
</dbReference>
<keyword evidence="13" id="KW-1185">Reference proteome</keyword>
<evidence type="ECO:0000256" key="6">
    <source>
        <dbReference type="ARBA" id="ARBA00022989"/>
    </source>
</evidence>
<feature type="transmembrane region" description="Helical" evidence="10">
    <location>
        <begin position="84"/>
        <end position="105"/>
    </location>
</feature>
<comment type="similarity">
    <text evidence="9">Belongs to the major facilitator superfamily. EntS (TC 2.A.1.38) family.</text>
</comment>
<dbReference type="SUPFAM" id="SSF103473">
    <property type="entry name" value="MFS general substrate transporter"/>
    <property type="match status" value="1"/>
</dbReference>
<feature type="transmembrane region" description="Helical" evidence="10">
    <location>
        <begin position="147"/>
        <end position="171"/>
    </location>
</feature>
<dbReference type="HAMAP" id="MF_01436">
    <property type="entry name" value="MFS_EntS"/>
    <property type="match status" value="1"/>
</dbReference>
<feature type="topological domain" description="Cytoplasmic" evidence="9">
    <location>
        <begin position="131"/>
        <end position="156"/>
    </location>
</feature>
<feature type="topological domain" description="Cytoplasmic" evidence="9">
    <location>
        <begin position="1"/>
        <end position="21"/>
    </location>
</feature>
<sequence length="427" mass="44467">MQKQSLLLNLSLLKTHPAFRAVFIARFISILSLGLLGVAVPVQIQMLTHSTWQVGLAVTLTGSAMFVGLMLGGVLADRYERKKLILLARGTCGIGFLGLWLNALMPEPSLAAIYLLGIWDGLFASIGVTALLAATPALVGRENLMQAGAITMLTVRLGSVISPMVGGLLLASGGFSWNYLLAAIGTFITTLTLLRLPQLPPPPQPREHPLTSLMTGLRFLFSSPLIGGIALMGALLTMASAVRVLYPALALGWQMSASQIGLLYAAIPLGAAFGALTSGRLAHSPRPGALMLATSVAAFVAIGLFSLMPLWPLAALCLALFGWLSAVSSLLQYTLIQTQTPEAMLGRINGLWTAQNVTGDAVGAALLGGFGAMLTPAAAASASGWGLAIVGAVLMLALAQLRRFRQEAVQPDSLTPGPSPTGRGEKA</sequence>
<dbReference type="STRING" id="61647.LG71_26570"/>
<evidence type="ECO:0000256" key="3">
    <source>
        <dbReference type="ARBA" id="ARBA00022475"/>
    </source>
</evidence>
<dbReference type="InterPro" id="IPR023722">
    <property type="entry name" value="Enterobactin_exp_EntS"/>
</dbReference>
<feature type="transmembrane region" description="Helical" evidence="10">
    <location>
        <begin position="313"/>
        <end position="336"/>
    </location>
</feature>
<evidence type="ECO:0000256" key="9">
    <source>
        <dbReference type="HAMAP-Rule" id="MF_01436"/>
    </source>
</evidence>
<comment type="subcellular location">
    <subcellularLocation>
        <location evidence="9">Cell inner membrane</location>
        <topology evidence="9">Multi-pass membrane protein</topology>
    </subcellularLocation>
    <subcellularLocation>
        <location evidence="1">Cell membrane</location>
        <topology evidence="1">Multi-pass membrane protein</topology>
    </subcellularLocation>
</comment>
<keyword evidence="2 9" id="KW-0813">Transport</keyword>
<evidence type="ECO:0000256" key="7">
    <source>
        <dbReference type="ARBA" id="ARBA00023136"/>
    </source>
</evidence>
<feature type="topological domain" description="Periplasmic" evidence="9">
    <location>
        <begin position="240"/>
        <end position="256"/>
    </location>
</feature>
<feature type="transmembrane region" description="Helical" evidence="10">
    <location>
        <begin position="21"/>
        <end position="40"/>
    </location>
</feature>
<keyword evidence="5 9" id="KW-0812">Transmembrane</keyword>
<dbReference type="CDD" id="cd06173">
    <property type="entry name" value="MFS_MefA_like"/>
    <property type="match status" value="1"/>
</dbReference>
<gene>
    <name evidence="9" type="primary">entS</name>
    <name evidence="12" type="ORF">ABW06_09835</name>
</gene>
<keyword evidence="6 9" id="KW-1133">Transmembrane helix</keyword>
<comment type="function">
    <text evidence="9">Component of an export pathway for enterobactin.</text>
</comment>